<gene>
    <name evidence="4" type="ORF">RIF29_13927</name>
</gene>
<evidence type="ECO:0000256" key="2">
    <source>
        <dbReference type="ARBA" id="ARBA00022737"/>
    </source>
</evidence>
<dbReference type="PANTHER" id="PTHR47874">
    <property type="entry name" value="EXPRESSED PROTEIN"/>
    <property type="match status" value="1"/>
</dbReference>
<evidence type="ECO:0000256" key="1">
    <source>
        <dbReference type="ARBA" id="ARBA00007626"/>
    </source>
</evidence>
<comment type="similarity">
    <text evidence="1">Belongs to the PPR family. P subfamily.</text>
</comment>
<keyword evidence="5" id="KW-1185">Reference proteome</keyword>
<dbReference type="InterPro" id="IPR044179">
    <property type="entry name" value="PPR5-like"/>
</dbReference>
<name>A0AAN9FCI3_CROPI</name>
<evidence type="ECO:0000313" key="5">
    <source>
        <dbReference type="Proteomes" id="UP001372338"/>
    </source>
</evidence>
<evidence type="ECO:0008006" key="6">
    <source>
        <dbReference type="Google" id="ProtNLM"/>
    </source>
</evidence>
<keyword evidence="2" id="KW-0677">Repeat</keyword>
<evidence type="ECO:0000313" key="4">
    <source>
        <dbReference type="EMBL" id="KAK7272885.1"/>
    </source>
</evidence>
<organism evidence="4 5">
    <name type="scientific">Crotalaria pallida</name>
    <name type="common">Smooth rattlebox</name>
    <name type="synonym">Crotalaria striata</name>
    <dbReference type="NCBI Taxonomy" id="3830"/>
    <lineage>
        <taxon>Eukaryota</taxon>
        <taxon>Viridiplantae</taxon>
        <taxon>Streptophyta</taxon>
        <taxon>Embryophyta</taxon>
        <taxon>Tracheophyta</taxon>
        <taxon>Spermatophyta</taxon>
        <taxon>Magnoliopsida</taxon>
        <taxon>eudicotyledons</taxon>
        <taxon>Gunneridae</taxon>
        <taxon>Pentapetalae</taxon>
        <taxon>rosids</taxon>
        <taxon>fabids</taxon>
        <taxon>Fabales</taxon>
        <taxon>Fabaceae</taxon>
        <taxon>Papilionoideae</taxon>
        <taxon>50 kb inversion clade</taxon>
        <taxon>genistoids sensu lato</taxon>
        <taxon>core genistoids</taxon>
        <taxon>Crotalarieae</taxon>
        <taxon>Crotalaria</taxon>
    </lineage>
</organism>
<comment type="caution">
    <text evidence="4">The sequence shown here is derived from an EMBL/GenBank/DDBJ whole genome shotgun (WGS) entry which is preliminary data.</text>
</comment>
<accession>A0AAN9FCI3</accession>
<sequence length="515" mass="59418">MKRVWRFSSELQFNGISLSPKSPKPIPIPFPQSTSLLKPSPSSYGFATREPYTMAPNKVSGIIPLFTAKPGTDPAHDLTKRVSFLMNELVREASDSDRVCAILDEKFYDLIMWSQQQQHPAGSASLELLKQLDSWPALAMQVFNWRRRNSSVDNTITNYEYSKGIKAAGRSRNVDLATQLFEEAANRGIVSTSIYNALMGAFMFNGLAERCQSLFCEMKRDATCTPTIATYNILISVFGRLMLIDHMEATFKEINELSLSLNVNTYNHLIAGYISAWMWDDMEKLFLMLKSGPVKPDLKTYLLMLRGYAHSGNLEKMEEIYSLVRHYVNENEIPLIRTMICAYCKSSEVDRIKKIEALLKFIPEEEYRPWLNVLLIRLYAQEDWLEEMENAINEAFEHRTRVTTTKIMRCIITTYFRCNAVDRLEIFVRRAECAGWRICRSLYHCKLVLYASQKRIKEMENVLNEMEGVNLLCTKKTLWIMYEAYMSCGQRSVVLKILGQMYKHGHEVPLEAFPS</sequence>
<protein>
    <recommendedName>
        <fullName evidence="6">Pentatricopeptide repeat protein</fullName>
    </recommendedName>
</protein>
<dbReference type="Pfam" id="PF13041">
    <property type="entry name" value="PPR_2"/>
    <property type="match status" value="2"/>
</dbReference>
<dbReference type="PROSITE" id="PS51375">
    <property type="entry name" value="PPR"/>
    <property type="match status" value="1"/>
</dbReference>
<dbReference type="PANTHER" id="PTHR47874:SF1">
    <property type="entry name" value="OS05G0407900 PROTEIN"/>
    <property type="match status" value="1"/>
</dbReference>
<evidence type="ECO:0000256" key="3">
    <source>
        <dbReference type="PROSITE-ProRule" id="PRU00708"/>
    </source>
</evidence>
<dbReference type="Proteomes" id="UP001372338">
    <property type="component" value="Unassembled WGS sequence"/>
</dbReference>
<dbReference type="InterPro" id="IPR002885">
    <property type="entry name" value="PPR_rpt"/>
</dbReference>
<dbReference type="InterPro" id="IPR011990">
    <property type="entry name" value="TPR-like_helical_dom_sf"/>
</dbReference>
<dbReference type="GO" id="GO:0003729">
    <property type="term" value="F:mRNA binding"/>
    <property type="evidence" value="ECO:0007669"/>
    <property type="project" value="InterPro"/>
</dbReference>
<proteinExistence type="inferred from homology"/>
<dbReference type="AlphaFoldDB" id="A0AAN9FCI3"/>
<dbReference type="Gene3D" id="1.25.40.10">
    <property type="entry name" value="Tetratricopeptide repeat domain"/>
    <property type="match status" value="3"/>
</dbReference>
<dbReference type="EMBL" id="JAYWIO010000003">
    <property type="protein sequence ID" value="KAK7272885.1"/>
    <property type="molecule type" value="Genomic_DNA"/>
</dbReference>
<feature type="repeat" description="PPR" evidence="3">
    <location>
        <begin position="262"/>
        <end position="296"/>
    </location>
</feature>
<reference evidence="4 5" key="1">
    <citation type="submission" date="2024-01" db="EMBL/GenBank/DDBJ databases">
        <title>The genomes of 5 underutilized Papilionoideae crops provide insights into root nodulation and disease resistanc.</title>
        <authorList>
            <person name="Yuan L."/>
        </authorList>
    </citation>
    <scope>NUCLEOTIDE SEQUENCE [LARGE SCALE GENOMIC DNA]</scope>
    <source>
        <strain evidence="4">ZHUSHIDOU_FW_LH</strain>
        <tissue evidence="4">Leaf</tissue>
    </source>
</reference>